<dbReference type="InterPro" id="IPR001457">
    <property type="entry name" value="NADH_UbQ/plastoQ_OxRdtase_su6"/>
</dbReference>
<feature type="transmembrane region" description="Helical" evidence="2">
    <location>
        <begin position="15"/>
        <end position="36"/>
    </location>
</feature>
<dbReference type="EC" id="7.1.1.-" evidence="2"/>
<keyword evidence="2" id="KW-0874">Quinone</keyword>
<reference evidence="4 5" key="1">
    <citation type="journal article" date="2020" name="Nature">
        <title>Bacterial chemolithoautotrophy via manganese oxidation.</title>
        <authorList>
            <person name="Yu H."/>
            <person name="Leadbetter J.R."/>
        </authorList>
    </citation>
    <scope>NUCLEOTIDE SEQUENCE [LARGE SCALE GENOMIC DNA]</scope>
    <source>
        <strain evidence="4 5">Mn-1</strain>
    </source>
</reference>
<feature type="transmembrane region" description="Helical" evidence="2">
    <location>
        <begin position="42"/>
        <end position="65"/>
    </location>
</feature>
<evidence type="ECO:0000256" key="2">
    <source>
        <dbReference type="RuleBase" id="RU004429"/>
    </source>
</evidence>
<evidence type="ECO:0000256" key="3">
    <source>
        <dbReference type="SAM" id="MobiDB-lite"/>
    </source>
</evidence>
<dbReference type="PANTHER" id="PTHR33269">
    <property type="entry name" value="NADH-UBIQUINONE OXIDOREDUCTASE CHAIN 6"/>
    <property type="match status" value="1"/>
</dbReference>
<comment type="similarity">
    <text evidence="1 2">Belongs to the complex I subunit 6 family.</text>
</comment>
<dbReference type="Pfam" id="PF00499">
    <property type="entry name" value="Oxidored_q3"/>
    <property type="match status" value="1"/>
</dbReference>
<keyword evidence="2" id="KW-1003">Cell membrane</keyword>
<name>A0A7X6DSV1_9BACT</name>
<keyword evidence="2" id="KW-1133">Transmembrane helix</keyword>
<keyword evidence="5" id="KW-1185">Reference proteome</keyword>
<dbReference type="InterPro" id="IPR042106">
    <property type="entry name" value="Nuo/plastoQ_OxRdtase_6_NuoJ"/>
</dbReference>
<feature type="region of interest" description="Disordered" evidence="3">
    <location>
        <begin position="158"/>
        <end position="190"/>
    </location>
</feature>
<comment type="function">
    <text evidence="2">NDH-1 shuttles electrons from NADH, via FMN and iron-sulfur (Fe-S) centers, to quinones in the respiratory chain. Couples the redox reaction to proton translocation (for every two electrons transferred, four hydrogen ions are translocated across the cytoplasmic membrane), and thus conserves the redox energy in a proton gradient.</text>
</comment>
<dbReference type="GO" id="GO:0008137">
    <property type="term" value="F:NADH dehydrogenase (ubiquinone) activity"/>
    <property type="evidence" value="ECO:0007669"/>
    <property type="project" value="UniProtKB-UniRule"/>
</dbReference>
<keyword evidence="2" id="KW-0520">NAD</keyword>
<evidence type="ECO:0000313" key="4">
    <source>
        <dbReference type="EMBL" id="NKE72752.1"/>
    </source>
</evidence>
<organism evidence="4 5">
    <name type="scientific">Candidatus Manganitrophus noduliformans</name>
    <dbReference type="NCBI Taxonomy" id="2606439"/>
    <lineage>
        <taxon>Bacteria</taxon>
        <taxon>Pseudomonadati</taxon>
        <taxon>Nitrospirota</taxon>
        <taxon>Nitrospiria</taxon>
        <taxon>Candidatus Troglogloeales</taxon>
        <taxon>Candidatus Manganitrophaceae</taxon>
        <taxon>Candidatus Manganitrophus</taxon>
    </lineage>
</organism>
<comment type="caution">
    <text evidence="2">Lacks conserved residue(s) required for the propagation of feature annotation.</text>
</comment>
<evidence type="ECO:0000313" key="5">
    <source>
        <dbReference type="Proteomes" id="UP000534783"/>
    </source>
</evidence>
<dbReference type="Proteomes" id="UP000534783">
    <property type="component" value="Unassembled WGS sequence"/>
</dbReference>
<gene>
    <name evidence="4" type="ORF">MNODULE_18535</name>
</gene>
<dbReference type="AlphaFoldDB" id="A0A7X6DSV1"/>
<dbReference type="PANTHER" id="PTHR33269:SF17">
    <property type="entry name" value="NADH-UBIQUINONE OXIDOREDUCTASE CHAIN 6"/>
    <property type="match status" value="1"/>
</dbReference>
<proteinExistence type="inferred from homology"/>
<dbReference type="GO" id="GO:0005886">
    <property type="term" value="C:plasma membrane"/>
    <property type="evidence" value="ECO:0007669"/>
    <property type="project" value="UniProtKB-SubCell"/>
</dbReference>
<dbReference type="EMBL" id="VTOW01000004">
    <property type="protein sequence ID" value="NKE72752.1"/>
    <property type="molecule type" value="Genomic_DNA"/>
</dbReference>
<comment type="caution">
    <text evidence="4">The sequence shown here is derived from an EMBL/GenBank/DDBJ whole genome shotgun (WGS) entry which is preliminary data.</text>
</comment>
<accession>A0A7X6DSV1</accession>
<evidence type="ECO:0000256" key="1">
    <source>
        <dbReference type="ARBA" id="ARBA00005698"/>
    </source>
</evidence>
<dbReference type="Gene3D" id="1.20.120.1200">
    <property type="entry name" value="NADH-ubiquinone/plastoquinone oxidoreductase chain 6, subunit NuoJ"/>
    <property type="match status" value="1"/>
</dbReference>
<dbReference type="GO" id="GO:0048038">
    <property type="term" value="F:quinone binding"/>
    <property type="evidence" value="ECO:0007669"/>
    <property type="project" value="UniProtKB-UniRule"/>
</dbReference>
<sequence>MILGGAVVAVASPSLIYSALALLVTFIHVAGIYVLLNAEFIAAVQIIIYAGAILVLYLFVLMLFNPKQERFYLHRQLPVGIFLGGVILGLMFLAAFKTELIAQKGTFTVESVRAAGHTQSIGKVLYTDFIFPFEIASFILLVAMFGAILLAGRRSAPKKKSELPGTAGNGKADHVEAPSPRETMKEDASLTVQARRIVNEG</sequence>
<comment type="subcellular location">
    <subcellularLocation>
        <location evidence="2">Cell membrane</location>
        <topology evidence="2">Multi-pass membrane protein</topology>
    </subcellularLocation>
</comment>
<protein>
    <recommendedName>
        <fullName evidence="2">NADH-quinone oxidoreductase subunit J</fullName>
        <ecNumber evidence="2">7.1.1.-</ecNumber>
    </recommendedName>
</protein>
<feature type="transmembrane region" description="Helical" evidence="2">
    <location>
        <begin position="129"/>
        <end position="151"/>
    </location>
</feature>
<feature type="transmembrane region" description="Helical" evidence="2">
    <location>
        <begin position="77"/>
        <end position="96"/>
    </location>
</feature>
<keyword evidence="2" id="KW-0812">Transmembrane</keyword>
<keyword evidence="2" id="KW-0472">Membrane</keyword>
<comment type="catalytic activity">
    <reaction evidence="2">
        <text>a quinone + NADH + 5 H(+)(in) = a quinol + NAD(+) + 4 H(+)(out)</text>
        <dbReference type="Rhea" id="RHEA:57888"/>
        <dbReference type="ChEBI" id="CHEBI:15378"/>
        <dbReference type="ChEBI" id="CHEBI:24646"/>
        <dbReference type="ChEBI" id="CHEBI:57540"/>
        <dbReference type="ChEBI" id="CHEBI:57945"/>
        <dbReference type="ChEBI" id="CHEBI:132124"/>
    </reaction>
</comment>